<evidence type="ECO:0000256" key="2">
    <source>
        <dbReference type="ARBA" id="ARBA00022908"/>
    </source>
</evidence>
<evidence type="ECO:0000313" key="8">
    <source>
        <dbReference type="EMBL" id="RAI79708.1"/>
    </source>
</evidence>
<gene>
    <name evidence="8" type="ORF">BFS35_011215</name>
</gene>
<keyword evidence="2" id="KW-0229">DNA integration</keyword>
<dbReference type="InterPro" id="IPR044068">
    <property type="entry name" value="CB"/>
</dbReference>
<dbReference type="InterPro" id="IPR011010">
    <property type="entry name" value="DNA_brk_join_enz"/>
</dbReference>
<dbReference type="GO" id="GO:0015074">
    <property type="term" value="P:DNA integration"/>
    <property type="evidence" value="ECO:0007669"/>
    <property type="project" value="UniProtKB-KW"/>
</dbReference>
<keyword evidence="9" id="KW-1185">Reference proteome</keyword>
<organism evidence="8 9">
    <name type="scientific">Macrococcoides goetzii</name>
    <dbReference type="NCBI Taxonomy" id="1891097"/>
    <lineage>
        <taxon>Bacteria</taxon>
        <taxon>Bacillati</taxon>
        <taxon>Bacillota</taxon>
        <taxon>Bacilli</taxon>
        <taxon>Bacillales</taxon>
        <taxon>Staphylococcaceae</taxon>
        <taxon>Macrococcoides</taxon>
    </lineage>
</organism>
<evidence type="ECO:0000256" key="1">
    <source>
        <dbReference type="ARBA" id="ARBA00008857"/>
    </source>
</evidence>
<dbReference type="PANTHER" id="PTHR30349:SF64">
    <property type="entry name" value="PROPHAGE INTEGRASE INTD-RELATED"/>
    <property type="match status" value="1"/>
</dbReference>
<dbReference type="SUPFAM" id="SSF56349">
    <property type="entry name" value="DNA breaking-rejoining enzymes"/>
    <property type="match status" value="1"/>
</dbReference>
<evidence type="ECO:0000256" key="5">
    <source>
        <dbReference type="PROSITE-ProRule" id="PRU01248"/>
    </source>
</evidence>
<evidence type="ECO:0000256" key="3">
    <source>
        <dbReference type="ARBA" id="ARBA00023125"/>
    </source>
</evidence>
<comment type="similarity">
    <text evidence="1">Belongs to the 'phage' integrase family.</text>
</comment>
<dbReference type="EMBL" id="MJBI02000006">
    <property type="protein sequence ID" value="RAI79708.1"/>
    <property type="molecule type" value="Genomic_DNA"/>
</dbReference>
<evidence type="ECO:0000256" key="4">
    <source>
        <dbReference type="ARBA" id="ARBA00023172"/>
    </source>
</evidence>
<keyword evidence="4" id="KW-0233">DNA recombination</keyword>
<dbReference type="Gene3D" id="1.10.150.130">
    <property type="match status" value="1"/>
</dbReference>
<comment type="caution">
    <text evidence="8">The sequence shown here is derived from an EMBL/GenBank/DDBJ whole genome shotgun (WGS) entry which is preliminary data.</text>
</comment>
<evidence type="ECO:0000259" key="7">
    <source>
        <dbReference type="PROSITE" id="PS51900"/>
    </source>
</evidence>
<keyword evidence="3 5" id="KW-0238">DNA-binding</keyword>
<evidence type="ECO:0000259" key="6">
    <source>
        <dbReference type="PROSITE" id="PS51898"/>
    </source>
</evidence>
<accession>A0A2G5NUM8</accession>
<dbReference type="InterPro" id="IPR050090">
    <property type="entry name" value="Tyrosine_recombinase_XerCD"/>
</dbReference>
<proteinExistence type="inferred from homology"/>
<dbReference type="GO" id="GO:0003677">
    <property type="term" value="F:DNA binding"/>
    <property type="evidence" value="ECO:0007669"/>
    <property type="project" value="UniProtKB-UniRule"/>
</dbReference>
<name>A0A2G5NUM8_9STAP</name>
<dbReference type="InterPro" id="IPR010998">
    <property type="entry name" value="Integrase_recombinase_N"/>
</dbReference>
<dbReference type="PROSITE" id="PS51900">
    <property type="entry name" value="CB"/>
    <property type="match status" value="1"/>
</dbReference>
<dbReference type="PANTHER" id="PTHR30349">
    <property type="entry name" value="PHAGE INTEGRASE-RELATED"/>
    <property type="match status" value="1"/>
</dbReference>
<dbReference type="InterPro" id="IPR002104">
    <property type="entry name" value="Integrase_catalytic"/>
</dbReference>
<dbReference type="GO" id="GO:0006310">
    <property type="term" value="P:DNA recombination"/>
    <property type="evidence" value="ECO:0007669"/>
    <property type="project" value="UniProtKB-KW"/>
</dbReference>
<dbReference type="Gene3D" id="1.10.443.10">
    <property type="entry name" value="Intergrase catalytic core"/>
    <property type="match status" value="1"/>
</dbReference>
<dbReference type="AlphaFoldDB" id="A0A2G5NUM8"/>
<dbReference type="Pfam" id="PF00589">
    <property type="entry name" value="Phage_integrase"/>
    <property type="match status" value="1"/>
</dbReference>
<dbReference type="InterPro" id="IPR004107">
    <property type="entry name" value="Integrase_SAM-like_N"/>
</dbReference>
<evidence type="ECO:0000313" key="9">
    <source>
        <dbReference type="Proteomes" id="UP000229523"/>
    </source>
</evidence>
<dbReference type="Pfam" id="PF14659">
    <property type="entry name" value="Phage_int_SAM_3"/>
    <property type="match status" value="1"/>
</dbReference>
<feature type="domain" description="Tyr recombinase" evidence="6">
    <location>
        <begin position="159"/>
        <end position="339"/>
    </location>
</feature>
<feature type="domain" description="Core-binding (CB)" evidence="7">
    <location>
        <begin position="54"/>
        <end position="135"/>
    </location>
</feature>
<protein>
    <submittedName>
        <fullName evidence="8">Integrase</fullName>
    </submittedName>
</protein>
<dbReference type="RefSeq" id="WP_099576923.1">
    <property type="nucleotide sequence ID" value="NZ_MJBI02000006.1"/>
</dbReference>
<sequence>MKIKKLDNGKWAYDFRYNGKRYRSNSCTSKREATQKANELYDKVSKGYRPNNHITLHEYYNTYHETYTQEKVSAKTYSNYERLGKLLETEFGHKNMKDITRSEYQSFINDLAKKHVLDGVSRYNNYIKKVVLEAIDEGIIHRDFTHNVNIFSKIESKEEHHKYYDMEELKAVKRYYLDRTQYYKPSTYLILLMIATGGRFSDCINLKREHINEVAGTIYLDGTKNKGAKRTVEVDRDTIKLLLDYIDHVPTHISGYIFTHAGKRISNKSVNESIAKCNKALEIKKDTTSHAFRHSHVSFLLYKGVSIYYISKRLGHASIDITIQEYSHLIKEAYKEEAESTIKHIQSL</sequence>
<reference evidence="8 9" key="1">
    <citation type="journal article" date="2018" name="Front. Microbiol.">
        <title>Description and Comparative Genomics of Macrococcus caseolyticus subsp. hominis subsp. nov., Macrococcus goetzii sp. nov., Macrococcus epidermidis sp. nov., and Macrococcus bohemicus sp. nov., Novel Macrococci From Human Clinical Material With Virulence Potential and Suspected Uptake of Foreign DNA by Natural Transformation.</title>
        <authorList>
            <person name="Maslanova I."/>
            <person name="Wertheimer Z."/>
            <person name="Sedlacek I."/>
            <person name="Svec P."/>
            <person name="Indrakova A."/>
            <person name="Kovarovic V."/>
            <person name="Schumann P."/>
            <person name="Sproer C."/>
            <person name="Kralova S."/>
            <person name="Sedo O."/>
            <person name="Kristofova L."/>
            <person name="Vrbovska V."/>
            <person name="Fuzik T."/>
            <person name="Petras P."/>
            <person name="Zdrahal Z."/>
            <person name="Ruzickova V."/>
            <person name="Doskar J."/>
            <person name="Pantucek R."/>
        </authorList>
    </citation>
    <scope>NUCLEOTIDE SEQUENCE [LARGE SCALE GENOMIC DNA]</scope>
    <source>
        <strain evidence="8 9">CCM 4927</strain>
    </source>
</reference>
<dbReference type="PROSITE" id="PS51898">
    <property type="entry name" value="TYR_RECOMBINASE"/>
    <property type="match status" value="1"/>
</dbReference>
<dbReference type="Proteomes" id="UP000229523">
    <property type="component" value="Unassembled WGS sequence"/>
</dbReference>
<dbReference type="CDD" id="cd00397">
    <property type="entry name" value="DNA_BRE_C"/>
    <property type="match status" value="1"/>
</dbReference>
<dbReference type="InterPro" id="IPR013762">
    <property type="entry name" value="Integrase-like_cat_sf"/>
</dbReference>